<name>A0ABP1RM85_9HEXA</name>
<sequence length="100" mass="11359">MNVSSQLFGLERWNTESVAAPNPTVVDVFLRTKLYVKWNRKLKTRVLSLCNFSSRVGFGLVSSLFVSFIYVFYSVIIIQFTVTFPMLAITSHRSSSRGSL</sequence>
<reference evidence="1 2" key="1">
    <citation type="submission" date="2024-08" db="EMBL/GenBank/DDBJ databases">
        <authorList>
            <person name="Cucini C."/>
            <person name="Frati F."/>
        </authorList>
    </citation>
    <scope>NUCLEOTIDE SEQUENCE [LARGE SCALE GENOMIC DNA]</scope>
</reference>
<dbReference type="EMBL" id="CAXLJM020000083">
    <property type="protein sequence ID" value="CAL8130610.1"/>
    <property type="molecule type" value="Genomic_DNA"/>
</dbReference>
<evidence type="ECO:0000313" key="1">
    <source>
        <dbReference type="EMBL" id="CAL8130610.1"/>
    </source>
</evidence>
<evidence type="ECO:0008006" key="3">
    <source>
        <dbReference type="Google" id="ProtNLM"/>
    </source>
</evidence>
<comment type="caution">
    <text evidence="1">The sequence shown here is derived from an EMBL/GenBank/DDBJ whole genome shotgun (WGS) entry which is preliminary data.</text>
</comment>
<protein>
    <recommendedName>
        <fullName evidence="3">Transmembrane protein</fullName>
    </recommendedName>
</protein>
<gene>
    <name evidence="1" type="ORF">ODALV1_LOCUS23805</name>
</gene>
<evidence type="ECO:0000313" key="2">
    <source>
        <dbReference type="Proteomes" id="UP001642540"/>
    </source>
</evidence>
<proteinExistence type="predicted"/>
<accession>A0ABP1RM85</accession>
<organism evidence="1 2">
    <name type="scientific">Orchesella dallaii</name>
    <dbReference type="NCBI Taxonomy" id="48710"/>
    <lineage>
        <taxon>Eukaryota</taxon>
        <taxon>Metazoa</taxon>
        <taxon>Ecdysozoa</taxon>
        <taxon>Arthropoda</taxon>
        <taxon>Hexapoda</taxon>
        <taxon>Collembola</taxon>
        <taxon>Entomobryomorpha</taxon>
        <taxon>Entomobryoidea</taxon>
        <taxon>Orchesellidae</taxon>
        <taxon>Orchesellinae</taxon>
        <taxon>Orchesella</taxon>
    </lineage>
</organism>
<dbReference type="Proteomes" id="UP001642540">
    <property type="component" value="Unassembled WGS sequence"/>
</dbReference>
<keyword evidence="2" id="KW-1185">Reference proteome</keyword>